<protein>
    <submittedName>
        <fullName evidence="2">Uncharacterized protein</fullName>
    </submittedName>
</protein>
<organism evidence="2 3">
    <name type="scientific">Streptomyces ipomoeae 91-03</name>
    <dbReference type="NCBI Taxonomy" id="698759"/>
    <lineage>
        <taxon>Bacteria</taxon>
        <taxon>Bacillati</taxon>
        <taxon>Actinomycetota</taxon>
        <taxon>Actinomycetes</taxon>
        <taxon>Kitasatosporales</taxon>
        <taxon>Streptomycetaceae</taxon>
        <taxon>Streptomyces</taxon>
    </lineage>
</organism>
<dbReference type="Proteomes" id="UP000010411">
    <property type="component" value="Unassembled WGS sequence"/>
</dbReference>
<dbReference type="PATRIC" id="fig|698759.3.peg.3779"/>
<dbReference type="EMBL" id="AEJC01000278">
    <property type="protein sequence ID" value="EKX65591.1"/>
    <property type="molecule type" value="Genomic_DNA"/>
</dbReference>
<dbReference type="AlphaFoldDB" id="L1KXM6"/>
<keyword evidence="3" id="KW-1185">Reference proteome</keyword>
<gene>
    <name evidence="2" type="ORF">STRIP9103_09667</name>
</gene>
<name>L1KXM6_9ACTN</name>
<evidence type="ECO:0000313" key="3">
    <source>
        <dbReference type="Proteomes" id="UP000010411"/>
    </source>
</evidence>
<evidence type="ECO:0000256" key="1">
    <source>
        <dbReference type="SAM" id="MobiDB-lite"/>
    </source>
</evidence>
<feature type="compositionally biased region" description="Basic and acidic residues" evidence="1">
    <location>
        <begin position="8"/>
        <end position="17"/>
    </location>
</feature>
<proteinExistence type="predicted"/>
<sequence length="47" mass="5168">MARSPAETAHRLADASRRQPGAQLDSNPLPGPDELCDITPHPDRHLR</sequence>
<accession>L1KXM6</accession>
<comment type="caution">
    <text evidence="2">The sequence shown here is derived from an EMBL/GenBank/DDBJ whole genome shotgun (WGS) entry which is preliminary data.</text>
</comment>
<feature type="region of interest" description="Disordered" evidence="1">
    <location>
        <begin position="1"/>
        <end position="47"/>
    </location>
</feature>
<reference evidence="2 3" key="1">
    <citation type="submission" date="2012-11" db="EMBL/GenBank/DDBJ databases">
        <authorList>
            <person name="Huguet-Tapia J.C."/>
            <person name="Durkin A.S."/>
            <person name="Pettis G.S."/>
            <person name="Badger J.H."/>
        </authorList>
    </citation>
    <scope>NUCLEOTIDE SEQUENCE [LARGE SCALE GENOMIC DNA]</scope>
    <source>
        <strain evidence="2 3">91-03</strain>
    </source>
</reference>
<evidence type="ECO:0000313" key="2">
    <source>
        <dbReference type="EMBL" id="EKX65591.1"/>
    </source>
</evidence>